<dbReference type="KEGG" id="ppru:FDP22_14660"/>
<dbReference type="RefSeq" id="WP_138578201.1">
    <property type="nucleotide sequence ID" value="NZ_CP040818.1"/>
</dbReference>
<sequence length="218" mass="22721">MTFRTLSLMLASVAMLGLPAMAQDTTAPAKPEAQAPATPAPAATPESAPKADAAEEPAAAKENDQNFPVAEAEKPREVLKEKFDDWEVRCAASDESRCFLYQIVKDSEGRGIAEFTLIHLPDGGQAAAGATMVTPLGVMLTRGVGLTIDSAQPLGYPFLYCAQSGCFSRLGLTAATITRMKKGAVAKVTIYGVNNPEQAVEGNLSLKGFTAAMAALGG</sequence>
<evidence type="ECO:0000313" key="4">
    <source>
        <dbReference type="Proteomes" id="UP000305888"/>
    </source>
</evidence>
<gene>
    <name evidence="3" type="ORF">FDP22_14660</name>
</gene>
<feature type="region of interest" description="Disordered" evidence="1">
    <location>
        <begin position="24"/>
        <end position="74"/>
    </location>
</feature>
<protein>
    <submittedName>
        <fullName evidence="3">Invasion associated locus B family protein</fullName>
    </submittedName>
</protein>
<feature type="signal peptide" evidence="2">
    <location>
        <begin position="1"/>
        <end position="22"/>
    </location>
</feature>
<evidence type="ECO:0000256" key="1">
    <source>
        <dbReference type="SAM" id="MobiDB-lite"/>
    </source>
</evidence>
<proteinExistence type="predicted"/>
<dbReference type="Pfam" id="PF06776">
    <property type="entry name" value="IalB"/>
    <property type="match status" value="1"/>
</dbReference>
<dbReference type="InterPro" id="IPR010642">
    <property type="entry name" value="Invasion_prot_B"/>
</dbReference>
<evidence type="ECO:0000256" key="2">
    <source>
        <dbReference type="SAM" id="SignalP"/>
    </source>
</evidence>
<keyword evidence="2" id="KW-0732">Signal</keyword>
<dbReference type="EMBL" id="CP040818">
    <property type="protein sequence ID" value="QDL92917.1"/>
    <property type="molecule type" value="Genomic_DNA"/>
</dbReference>
<organism evidence="3 4">
    <name type="scientific">Paroceanicella profunda</name>
    <dbReference type="NCBI Taxonomy" id="2579971"/>
    <lineage>
        <taxon>Bacteria</taxon>
        <taxon>Pseudomonadati</taxon>
        <taxon>Pseudomonadota</taxon>
        <taxon>Alphaproteobacteria</taxon>
        <taxon>Rhodobacterales</taxon>
        <taxon>Paracoccaceae</taxon>
        <taxon>Paroceanicella</taxon>
    </lineage>
</organism>
<dbReference type="Proteomes" id="UP000305888">
    <property type="component" value="Chromosome"/>
</dbReference>
<reference evidence="3 4" key="1">
    <citation type="submission" date="2019-06" db="EMBL/GenBank/DDBJ databases">
        <title>Genome sequence of Rhodobacteraceae bacterium D4M1.</title>
        <authorList>
            <person name="Cao J."/>
        </authorList>
    </citation>
    <scope>NUCLEOTIDE SEQUENCE [LARGE SCALE GENOMIC DNA]</scope>
    <source>
        <strain evidence="3 4">D4M1</strain>
    </source>
</reference>
<feature type="compositionally biased region" description="Low complexity" evidence="1">
    <location>
        <begin position="25"/>
        <end position="51"/>
    </location>
</feature>
<keyword evidence="4" id="KW-1185">Reference proteome</keyword>
<accession>A0A5B8FI61</accession>
<feature type="chain" id="PRO_5022970794" evidence="2">
    <location>
        <begin position="23"/>
        <end position="218"/>
    </location>
</feature>
<name>A0A5B8FI61_9RHOB</name>
<dbReference type="InterPro" id="IPR038696">
    <property type="entry name" value="IalB_sf"/>
</dbReference>
<dbReference type="Gene3D" id="2.60.40.1880">
    <property type="entry name" value="Invasion associated locus B (IalB) protein"/>
    <property type="match status" value="1"/>
</dbReference>
<dbReference type="AlphaFoldDB" id="A0A5B8FI61"/>
<evidence type="ECO:0000313" key="3">
    <source>
        <dbReference type="EMBL" id="QDL92917.1"/>
    </source>
</evidence>
<dbReference type="OrthoDB" id="9797912at2"/>